<organism evidence="2 3">
    <name type="scientific">Trichuris muris</name>
    <name type="common">Mouse whipworm</name>
    <dbReference type="NCBI Taxonomy" id="70415"/>
    <lineage>
        <taxon>Eukaryota</taxon>
        <taxon>Metazoa</taxon>
        <taxon>Ecdysozoa</taxon>
        <taxon>Nematoda</taxon>
        <taxon>Enoplea</taxon>
        <taxon>Dorylaimia</taxon>
        <taxon>Trichinellida</taxon>
        <taxon>Trichuridae</taxon>
        <taxon>Trichuris</taxon>
    </lineage>
</organism>
<evidence type="ECO:0000313" key="2">
    <source>
        <dbReference type="Proteomes" id="UP000046395"/>
    </source>
</evidence>
<feature type="compositionally biased region" description="Basic and acidic residues" evidence="1">
    <location>
        <begin position="43"/>
        <end position="58"/>
    </location>
</feature>
<sequence>MDLTRRLDEHRTAERPRSLCESGDCLMSDTVFTLRSSEDVDNSAEKSTDSDRDDNVERNKRRRWTVNDPCGAHPLVDHSAGVFLLPTSDELDDRCIETSDRHVGLSAYTSFASNSLYGKVQHESAVYLLFE</sequence>
<keyword evidence="2" id="KW-1185">Reference proteome</keyword>
<dbReference type="Proteomes" id="UP000046395">
    <property type="component" value="Unassembled WGS sequence"/>
</dbReference>
<name>A0A5S6QCG9_TRIMR</name>
<dbReference type="WBParaSite" id="TMUE_1000004622.1">
    <property type="protein sequence ID" value="TMUE_1000004622.1"/>
    <property type="gene ID" value="WBGene00294655"/>
</dbReference>
<protein>
    <submittedName>
        <fullName evidence="3">Uncharacterized protein</fullName>
    </submittedName>
</protein>
<reference evidence="3" key="1">
    <citation type="submission" date="2019-12" db="UniProtKB">
        <authorList>
            <consortium name="WormBaseParasite"/>
        </authorList>
    </citation>
    <scope>IDENTIFICATION</scope>
</reference>
<evidence type="ECO:0000256" key="1">
    <source>
        <dbReference type="SAM" id="MobiDB-lite"/>
    </source>
</evidence>
<feature type="region of interest" description="Disordered" evidence="1">
    <location>
        <begin position="37"/>
        <end position="61"/>
    </location>
</feature>
<accession>A0A5S6QCG9</accession>
<dbReference type="AlphaFoldDB" id="A0A5S6QCG9"/>
<proteinExistence type="predicted"/>
<evidence type="ECO:0000313" key="3">
    <source>
        <dbReference type="WBParaSite" id="TMUE_1000004622.1"/>
    </source>
</evidence>